<keyword evidence="8" id="KW-0418">Kinase</keyword>
<dbReference type="Pfam" id="PF01627">
    <property type="entry name" value="Hpt"/>
    <property type="match status" value="1"/>
</dbReference>
<evidence type="ECO:0000256" key="6">
    <source>
        <dbReference type="ARBA" id="ARBA00022679"/>
    </source>
</evidence>
<dbReference type="InterPro" id="IPR004358">
    <property type="entry name" value="Sig_transdc_His_kin-like_C"/>
</dbReference>
<dbReference type="InterPro" id="IPR003594">
    <property type="entry name" value="HATPase_dom"/>
</dbReference>
<keyword evidence="10" id="KW-0902">Two-component regulatory system</keyword>
<dbReference type="SUPFAM" id="SSF50341">
    <property type="entry name" value="CheW-like"/>
    <property type="match status" value="1"/>
</dbReference>
<evidence type="ECO:0000256" key="9">
    <source>
        <dbReference type="ARBA" id="ARBA00022840"/>
    </source>
</evidence>
<dbReference type="InterPro" id="IPR001374">
    <property type="entry name" value="R3H_dom"/>
</dbReference>
<dbReference type="PROSITE" id="PS50894">
    <property type="entry name" value="HPT"/>
    <property type="match status" value="1"/>
</dbReference>
<dbReference type="PROSITE" id="PS50109">
    <property type="entry name" value="HIS_KIN"/>
    <property type="match status" value="1"/>
</dbReference>
<evidence type="ECO:0000256" key="8">
    <source>
        <dbReference type="ARBA" id="ARBA00022777"/>
    </source>
</evidence>
<feature type="region of interest" description="Disordered" evidence="13">
    <location>
        <begin position="272"/>
        <end position="293"/>
    </location>
</feature>
<protein>
    <recommendedName>
        <fullName evidence="3">Chemotaxis protein CheA</fullName>
        <ecNumber evidence="2">2.7.13.3</ecNumber>
    </recommendedName>
</protein>
<evidence type="ECO:0000259" key="16">
    <source>
        <dbReference type="PROSITE" id="PS50894"/>
    </source>
</evidence>
<evidence type="ECO:0000256" key="7">
    <source>
        <dbReference type="ARBA" id="ARBA00022741"/>
    </source>
</evidence>
<comment type="caution">
    <text evidence="18">The sequence shown here is derived from an EMBL/GenBank/DDBJ whole genome shotgun (WGS) entry which is preliminary data.</text>
</comment>
<evidence type="ECO:0000259" key="17">
    <source>
        <dbReference type="PROSITE" id="PS51061"/>
    </source>
</evidence>
<evidence type="ECO:0000256" key="5">
    <source>
        <dbReference type="ARBA" id="ARBA00022553"/>
    </source>
</evidence>
<dbReference type="EC" id="2.7.13.3" evidence="2"/>
<evidence type="ECO:0000256" key="11">
    <source>
        <dbReference type="ARBA" id="ARBA00035100"/>
    </source>
</evidence>
<dbReference type="SUPFAM" id="SSF55874">
    <property type="entry name" value="ATPase domain of HSP90 chaperone/DNA topoisomerase II/histidine kinase"/>
    <property type="match status" value="1"/>
</dbReference>
<feature type="modified residue" description="Phosphohistidine" evidence="12">
    <location>
        <position position="46"/>
    </location>
</feature>
<keyword evidence="4" id="KW-0145">Chemotaxis</keyword>
<evidence type="ECO:0000256" key="4">
    <source>
        <dbReference type="ARBA" id="ARBA00022500"/>
    </source>
</evidence>
<dbReference type="Gene3D" id="1.20.120.160">
    <property type="entry name" value="HPT domain"/>
    <property type="match status" value="1"/>
</dbReference>
<keyword evidence="5 12" id="KW-0597">Phosphoprotein</keyword>
<dbReference type="SMART" id="SM00073">
    <property type="entry name" value="HPT"/>
    <property type="match status" value="1"/>
</dbReference>
<evidence type="ECO:0000256" key="3">
    <source>
        <dbReference type="ARBA" id="ARBA00021495"/>
    </source>
</evidence>
<dbReference type="Gene3D" id="2.30.30.40">
    <property type="entry name" value="SH3 Domains"/>
    <property type="match status" value="1"/>
</dbReference>
<dbReference type="PROSITE" id="PS51061">
    <property type="entry name" value="R3H"/>
    <property type="match status" value="1"/>
</dbReference>
<dbReference type="SMART" id="SM00387">
    <property type="entry name" value="HATPase_c"/>
    <property type="match status" value="1"/>
</dbReference>
<sequence length="721" mass="75862">MTIVDAADTFRQEAQELLEQLEHTLLDLEHRPGDADLIDAAFRALHTLKGSGAMFGFDRLAAFTHHVESAFDRVRKGEVAATAELIALTLHAKDQMRRLIEAPAEADEAASDTILRGLHLILANGPANGAPHAVVPGATRPAAAAAAAEQTFRVTFRLPKGAMATGTNPLLLIEDLHSLGTATVVARTGDVPALDEIDPLDCHVGWEVLLTTARPRDAIEEVFMFLLDDMELSIVPVAADAAAASAPAVSSDVPVLSDPATAWNSLDKRAAAAAHGEPCPETRSASPPAASAPAAPAAATAATAATAPAAAAAAGQTASGTASAASAGRHGTGSIRVPAERLDELMDRVGELVIAQSRLKQIAAASLDPQVKSVTEEIERLARELQDTTMGVRMMPIGSLFGRFRRLVHDLSRDLGKDIELITSGEETELDKTVIERLADPLVHLIRNAADHGLEPRDGRAAAGKPATGRVSLTARHAGAAVLISVGDDGRGLDRDRIQARAEENGLIAPGARLADEELFKIIFAPGFSTAREVTSLSGRGVGMDVVKRTIDDLRGSIDVRSTPGQGSEVTLRLPLTLAIIDGLLVRVGKGRYVIPLGAVEECVELTPEDDLRAKGRCFLNIRGDLVPYIRLREQFASRLPPDPYQKVVIVSAGGFRVGLVVDQVIGDHQTVIKSLSRLHAGIGVFSGATILGDGSVALILDVPQLVADGQATEERLKAAS</sequence>
<dbReference type="SMART" id="SM01231">
    <property type="entry name" value="H-kinase_dim"/>
    <property type="match status" value="1"/>
</dbReference>
<dbReference type="PANTHER" id="PTHR43395:SF10">
    <property type="entry name" value="CHEMOTAXIS PROTEIN CHEA"/>
    <property type="match status" value="1"/>
</dbReference>
<dbReference type="SUPFAM" id="SSF47226">
    <property type="entry name" value="Histidine-containing phosphotransfer domain, HPT domain"/>
    <property type="match status" value="1"/>
</dbReference>
<dbReference type="CDD" id="cd16916">
    <property type="entry name" value="HATPase_CheA-like"/>
    <property type="match status" value="1"/>
</dbReference>
<evidence type="ECO:0000259" key="15">
    <source>
        <dbReference type="PROSITE" id="PS50851"/>
    </source>
</evidence>
<feature type="domain" description="CheW-like" evidence="15">
    <location>
        <begin position="580"/>
        <end position="712"/>
    </location>
</feature>
<dbReference type="RefSeq" id="WP_378479723.1">
    <property type="nucleotide sequence ID" value="NZ_JBHUIW010000030.1"/>
</dbReference>
<keyword evidence="7" id="KW-0547">Nucleotide-binding</keyword>
<comment type="catalytic activity">
    <reaction evidence="1">
        <text>ATP + protein L-histidine = ADP + protein N-phospho-L-histidine.</text>
        <dbReference type="EC" id="2.7.13.3"/>
    </reaction>
</comment>
<reference evidence="19" key="1">
    <citation type="journal article" date="2019" name="Int. J. Syst. Evol. Microbiol.">
        <title>The Global Catalogue of Microorganisms (GCM) 10K type strain sequencing project: providing services to taxonomists for standard genome sequencing and annotation.</title>
        <authorList>
            <consortium name="The Broad Institute Genomics Platform"/>
            <consortium name="The Broad Institute Genome Sequencing Center for Infectious Disease"/>
            <person name="Wu L."/>
            <person name="Ma J."/>
        </authorList>
    </citation>
    <scope>NUCLEOTIDE SEQUENCE [LARGE SCALE GENOMIC DNA]</scope>
    <source>
        <strain evidence="19">CGMCC 1.6774</strain>
    </source>
</reference>
<dbReference type="InterPro" id="IPR036890">
    <property type="entry name" value="HATPase_C_sf"/>
</dbReference>
<evidence type="ECO:0000313" key="18">
    <source>
        <dbReference type="EMBL" id="MFD2184584.1"/>
    </source>
</evidence>
<dbReference type="GO" id="GO:0004673">
    <property type="term" value="F:protein histidine kinase activity"/>
    <property type="evidence" value="ECO:0007669"/>
    <property type="project" value="UniProtKB-EC"/>
</dbReference>
<dbReference type="SUPFAM" id="SSF47384">
    <property type="entry name" value="Homodimeric domain of signal transducing histidine kinase"/>
    <property type="match status" value="1"/>
</dbReference>
<evidence type="ECO:0000256" key="1">
    <source>
        <dbReference type="ARBA" id="ARBA00000085"/>
    </source>
</evidence>
<gene>
    <name evidence="18" type="ORF">ACFSOX_20710</name>
</gene>
<organism evidence="18 19">
    <name type="scientific">Rhodoplanes azumiensis</name>
    <dbReference type="NCBI Taxonomy" id="1897628"/>
    <lineage>
        <taxon>Bacteria</taxon>
        <taxon>Pseudomonadati</taxon>
        <taxon>Pseudomonadota</taxon>
        <taxon>Alphaproteobacteria</taxon>
        <taxon>Hyphomicrobiales</taxon>
        <taxon>Nitrobacteraceae</taxon>
        <taxon>Rhodoplanes</taxon>
    </lineage>
</organism>
<proteinExistence type="predicted"/>
<evidence type="ECO:0000313" key="19">
    <source>
        <dbReference type="Proteomes" id="UP001597314"/>
    </source>
</evidence>
<evidence type="ECO:0000256" key="10">
    <source>
        <dbReference type="ARBA" id="ARBA00023012"/>
    </source>
</evidence>
<dbReference type="PRINTS" id="PR00344">
    <property type="entry name" value="BCTRLSENSOR"/>
</dbReference>
<dbReference type="InterPro" id="IPR005467">
    <property type="entry name" value="His_kinase_dom"/>
</dbReference>
<dbReference type="InterPro" id="IPR036097">
    <property type="entry name" value="HisK_dim/P_sf"/>
</dbReference>
<dbReference type="InterPro" id="IPR004105">
    <property type="entry name" value="CheA-like_dim"/>
</dbReference>
<dbReference type="PROSITE" id="PS50851">
    <property type="entry name" value="CHEW"/>
    <property type="match status" value="1"/>
</dbReference>
<feature type="domain" description="R3H" evidence="17">
    <location>
        <begin position="368"/>
        <end position="438"/>
    </location>
</feature>
<evidence type="ECO:0000256" key="12">
    <source>
        <dbReference type="PROSITE-ProRule" id="PRU00110"/>
    </source>
</evidence>
<dbReference type="Pfam" id="PF02518">
    <property type="entry name" value="HATPase_c"/>
    <property type="match status" value="1"/>
</dbReference>
<dbReference type="Pfam" id="PF01584">
    <property type="entry name" value="CheW"/>
    <property type="match status" value="1"/>
</dbReference>
<dbReference type="SMART" id="SM00260">
    <property type="entry name" value="CheW"/>
    <property type="match status" value="1"/>
</dbReference>
<dbReference type="InterPro" id="IPR051315">
    <property type="entry name" value="Bact_Chemotaxis_CheA"/>
</dbReference>
<dbReference type="Pfam" id="PF02895">
    <property type="entry name" value="H-kinase_dim"/>
    <property type="match status" value="1"/>
</dbReference>
<name>A0ABW5ANN5_9BRAD</name>
<comment type="function">
    <text evidence="11">Involved in the transmission of sensory signals from the chemoreceptors to the flagellar motors. CheA is autophosphorylated; it can transfer its phosphate group to either CheB or CheY.</text>
</comment>
<keyword evidence="19" id="KW-1185">Reference proteome</keyword>
<dbReference type="Gene3D" id="3.30.565.10">
    <property type="entry name" value="Histidine kinase-like ATPase, C-terminal domain"/>
    <property type="match status" value="1"/>
</dbReference>
<dbReference type="InterPro" id="IPR037006">
    <property type="entry name" value="CheA-like_homodim_sf"/>
</dbReference>
<dbReference type="EMBL" id="JBHUIW010000030">
    <property type="protein sequence ID" value="MFD2184584.1"/>
    <property type="molecule type" value="Genomic_DNA"/>
</dbReference>
<evidence type="ECO:0000256" key="13">
    <source>
        <dbReference type="SAM" id="MobiDB-lite"/>
    </source>
</evidence>
<accession>A0ABW5ANN5</accession>
<feature type="domain" description="Histidine kinase" evidence="14">
    <location>
        <begin position="330"/>
        <end position="578"/>
    </location>
</feature>
<evidence type="ECO:0000256" key="2">
    <source>
        <dbReference type="ARBA" id="ARBA00012438"/>
    </source>
</evidence>
<keyword evidence="6 18" id="KW-0808">Transferase</keyword>
<keyword evidence="9" id="KW-0067">ATP-binding</keyword>
<dbReference type="Gene3D" id="1.10.287.560">
    <property type="entry name" value="Histidine kinase CheA-like, homodimeric domain"/>
    <property type="match status" value="1"/>
</dbReference>
<dbReference type="InterPro" id="IPR036641">
    <property type="entry name" value="HPT_dom_sf"/>
</dbReference>
<dbReference type="PANTHER" id="PTHR43395">
    <property type="entry name" value="SENSOR HISTIDINE KINASE CHEA"/>
    <property type="match status" value="1"/>
</dbReference>
<dbReference type="InterPro" id="IPR002545">
    <property type="entry name" value="CheW-lke_dom"/>
</dbReference>
<dbReference type="CDD" id="cd00088">
    <property type="entry name" value="HPT"/>
    <property type="match status" value="1"/>
</dbReference>
<feature type="domain" description="HPt" evidence="16">
    <location>
        <begin position="1"/>
        <end position="103"/>
    </location>
</feature>
<dbReference type="InterPro" id="IPR008207">
    <property type="entry name" value="Sig_transdc_His_kin_Hpt_dom"/>
</dbReference>
<dbReference type="Proteomes" id="UP001597314">
    <property type="component" value="Unassembled WGS sequence"/>
</dbReference>
<dbReference type="InterPro" id="IPR036061">
    <property type="entry name" value="CheW-like_dom_sf"/>
</dbReference>
<evidence type="ECO:0000259" key="14">
    <source>
        <dbReference type="PROSITE" id="PS50109"/>
    </source>
</evidence>
<dbReference type="CDD" id="cd00731">
    <property type="entry name" value="CheA_reg"/>
    <property type="match status" value="1"/>
</dbReference>